<sequence>MATLYITNADNEVFATVNGLVVYDRKTENNPTFSDQVDLTPYLADGLNTLVVAGVNWGGPATFKGTVVVGKIETPFAFTAPSTPNGIVFHQTFVIPQ</sequence>
<evidence type="ECO:0000313" key="2">
    <source>
        <dbReference type="Proteomes" id="UP000594943"/>
    </source>
</evidence>
<accession>A0A7U4P9R2</accession>
<proteinExistence type="predicted"/>
<name>A0A7U4P9R2_9BURK</name>
<dbReference type="KEGG" id="bhg:I6G56_21590"/>
<dbReference type="EMBL" id="CP065687">
    <property type="protein sequence ID" value="QPS47068.1"/>
    <property type="molecule type" value="Genomic_DNA"/>
</dbReference>
<accession>A0A7T2X1P7</accession>
<reference evidence="1 2" key="1">
    <citation type="submission" date="2020-12" db="EMBL/GenBank/DDBJ databases">
        <title>FDA dAtabase for Regulatory Grade micrObial Sequences (FDA-ARGOS): Supporting development and validation of Infectious Disease Dx tests.</title>
        <authorList>
            <person name="Nelson B."/>
            <person name="Plummer A."/>
            <person name="Tallon L."/>
            <person name="Sadzewicz L."/>
            <person name="Zhao X."/>
            <person name="Boylan J."/>
            <person name="Ott S."/>
            <person name="Bowen H."/>
            <person name="Vavikolanu K."/>
            <person name="Mehta A."/>
            <person name="Aluvathingal J."/>
            <person name="Nadendla S."/>
            <person name="Myers T."/>
            <person name="Yan Y."/>
            <person name="Sichtig H."/>
        </authorList>
    </citation>
    <scope>NUCLEOTIDE SEQUENCE [LARGE SCALE GENOMIC DNA]</scope>
    <source>
        <strain evidence="1 2">FDAARGOS_899</strain>
    </source>
</reference>
<dbReference type="AlphaFoldDB" id="A0A7U4P9R2"/>
<dbReference type="Gene3D" id="2.60.120.260">
    <property type="entry name" value="Galactose-binding domain-like"/>
    <property type="match status" value="1"/>
</dbReference>
<protein>
    <submittedName>
        <fullName evidence="1">Uncharacterized protein</fullName>
    </submittedName>
</protein>
<gene>
    <name evidence="1" type="ORF">I6G56_21590</name>
</gene>
<dbReference type="Proteomes" id="UP000594943">
    <property type="component" value="Chromosome 2"/>
</dbReference>
<evidence type="ECO:0000313" key="1">
    <source>
        <dbReference type="EMBL" id="QPS47068.1"/>
    </source>
</evidence>
<dbReference type="RefSeq" id="WP_006027068.1">
    <property type="nucleotide sequence ID" value="NZ_CP013382.1"/>
</dbReference>
<organism evidence="1 2">
    <name type="scientific">Burkholderia humptydooensis</name>
    <dbReference type="NCBI Taxonomy" id="430531"/>
    <lineage>
        <taxon>Bacteria</taxon>
        <taxon>Pseudomonadati</taxon>
        <taxon>Pseudomonadota</taxon>
        <taxon>Betaproteobacteria</taxon>
        <taxon>Burkholderiales</taxon>
        <taxon>Burkholderiaceae</taxon>
        <taxon>Burkholderia</taxon>
        <taxon>pseudomallei group</taxon>
    </lineage>
</organism>